<proteinExistence type="predicted"/>
<name>A0ABT3P005_9PROT</name>
<accession>A0ABT3P005</accession>
<evidence type="ECO:0000313" key="3">
    <source>
        <dbReference type="Proteomes" id="UP001526430"/>
    </source>
</evidence>
<evidence type="ECO:0000313" key="2">
    <source>
        <dbReference type="EMBL" id="MCW8087680.1"/>
    </source>
</evidence>
<comment type="caution">
    <text evidence="2">The sequence shown here is derived from an EMBL/GenBank/DDBJ whole genome shotgun (WGS) entry which is preliminary data.</text>
</comment>
<organism evidence="2 3">
    <name type="scientific">Sabulicella glaciei</name>
    <dbReference type="NCBI Taxonomy" id="2984948"/>
    <lineage>
        <taxon>Bacteria</taxon>
        <taxon>Pseudomonadati</taxon>
        <taxon>Pseudomonadota</taxon>
        <taxon>Alphaproteobacteria</taxon>
        <taxon>Acetobacterales</taxon>
        <taxon>Acetobacteraceae</taxon>
        <taxon>Sabulicella</taxon>
    </lineage>
</organism>
<sequence>MLDVFDRMHALHHAATEGVSGGAAAGKGATVQEKPRPSSDDRRRVTQLMSSPSLLRLFGFVRDVLLDPGEPKTGVTYWALGLTGINGDGAARSAAKLVPTGGGTGAAPAPTPPTATPEGFYPVPQAEWAKGAPAEEDGKVFERDGVVVLGGKRAGCPDHAIITLEAALALQSDLNAQCTANDAAVQKADPLSGGLALVRLRGEIARAQSRSKDDILCSEHLRAFHRLDIGLVLPDGTYWRGAQHRRIRWADPDRDVSDEPLEDILARLGTGGLKRYELDAASCTESTITPLRGAGTNIRCTDPRIAIYDGYPAGAPARVPMWEGVVGSQERRPGWKQNELKLEFPRNLALSQTVTVPDTSDGAEALAVTLRLRHAYRMALKLVWIGGITRPLKEAWTTYEAVPEAPIPPLYKVVPNPTSPPLREGGRVYLRHEAIGAPLVALPPSVPSITEVSPYEDMLQTAEQAVVVTWSSPVPPQHRTVTTTARVLVVPPVSLELAALHEVFDDDQDMRQYLVRINDPAAAPNDFTRSLRVKVPRDMLGRLALEGQVAPVPPTELGAERPNRTGDMPRIRALPANARHDRPVPYYPDPAAAYIAVRLREEASQNWLSPPRLLRVRGGVASLPTHRWPDVLPVHVELHAAPSGTDIRLDVEQHPVLMNLPAPNATHLRVVRAYLPPGQRTVLEAWFVPAVEDIADWFDICDSAAQLAITAATGGGIAAERDLGASCREGLEALLGRKACAALAAHDTDGGMASARRQVASLIWARLSEEPVAAIAKVRSVTLLHAVRDPSIAPVLVPSAPLSLARRRDTGDEAVARFLSSLPHEHPDEDGAVQPIVWGDVELDLATTSGLVVEALIAEPNGPLDPPPPPTRDSLVPLAPPRLRGYDPRNAMPFREREAVVELLTIKGIPAPQDGWSGKTRVSLAQLQRDAALRRVPGLTAVRGAPLADGGARRARLRVVALPRHAASLERPPGTLRFGETEPPAVRRVSMETEPVWLKATIRPAAPAPKELVPTFTWTEQKPSLLSDRPLVWTKTRDVGARISFRPPFFSSGEGEQIAIIIWPPTGPSIRTADALNELDDATLARLIESDIGPLGPFVSSWGRDPMRDPEPSGAPPVIPLRHSHFRPAAGETETWVNSALIPVAGGELSRGLAEEASVSLLRLTPEHDDVTRTWWVDIPFAPNALRHLTDRFVRLGVVRFQAHARPNRDSGTDARSIRCSPPVSVWTVLPPRRRATVTLIEMEGGKASLLTVQLSGPGDAVRRAAGDLSPATSITMTVLRVDGRHEAPSRGENEQNLTASTGSADTLPVIMGQDGGDRTWTAAFRIPLSRDQLLGRFAVVVEEADEMPAADAKERPSGRVTAGTRFFARIELHPR</sequence>
<feature type="region of interest" description="Disordered" evidence="1">
    <location>
        <begin position="16"/>
        <end position="44"/>
    </location>
</feature>
<dbReference type="EMBL" id="JAPFQI010000020">
    <property type="protein sequence ID" value="MCW8087680.1"/>
    <property type="molecule type" value="Genomic_DNA"/>
</dbReference>
<keyword evidence="3" id="KW-1185">Reference proteome</keyword>
<feature type="compositionally biased region" description="Basic and acidic residues" evidence="1">
    <location>
        <begin position="33"/>
        <end position="44"/>
    </location>
</feature>
<dbReference type="RefSeq" id="WP_301591887.1">
    <property type="nucleotide sequence ID" value="NZ_JAPFQI010000020.1"/>
</dbReference>
<reference evidence="2 3" key="1">
    <citation type="submission" date="2022-10" db="EMBL/GenBank/DDBJ databases">
        <title>Roseococcus glaciei nov., sp. nov., isolated from glacier.</title>
        <authorList>
            <person name="Liu Q."/>
            <person name="Xin Y.-H."/>
        </authorList>
    </citation>
    <scope>NUCLEOTIDE SEQUENCE [LARGE SCALE GENOMIC DNA]</scope>
    <source>
        <strain evidence="2 3">MDT2-1-1</strain>
    </source>
</reference>
<protein>
    <submittedName>
        <fullName evidence="2">Uncharacterized protein</fullName>
    </submittedName>
</protein>
<evidence type="ECO:0000256" key="1">
    <source>
        <dbReference type="SAM" id="MobiDB-lite"/>
    </source>
</evidence>
<gene>
    <name evidence="2" type="ORF">OF850_18840</name>
</gene>
<dbReference type="Proteomes" id="UP001526430">
    <property type="component" value="Unassembled WGS sequence"/>
</dbReference>